<proteinExistence type="predicted"/>
<dbReference type="eggNOG" id="ENOG5034BD6">
    <property type="taxonomic scope" value="Bacteria"/>
</dbReference>
<protein>
    <submittedName>
        <fullName evidence="1">Uncharacterized protein</fullName>
    </submittedName>
</protein>
<comment type="caution">
    <text evidence="1">The sequence shown here is derived from an EMBL/GenBank/DDBJ whole genome shotgun (WGS) entry which is preliminary data.</text>
</comment>
<keyword evidence="2" id="KW-1185">Reference proteome</keyword>
<accession>S0F6P8</accession>
<dbReference type="STRING" id="547042.BACCOPRO_01448"/>
<name>S0F6P8_9BACT</name>
<sequence>MYMTTIERIIALASGLGWQVTTQKKKRYLVEFEFQQYTKMGQDFNFCAVMKGNDINSLIENIEEYYEGFDPDYEAYLWIGTDGHGKNGAPYHIKDIVSDMEEVETMIDKLCERLKTL</sequence>
<evidence type="ECO:0000313" key="2">
    <source>
        <dbReference type="Proteomes" id="UP000014073"/>
    </source>
</evidence>
<dbReference type="Proteomes" id="UP000014073">
    <property type="component" value="Unassembled WGS sequence"/>
</dbReference>
<evidence type="ECO:0000313" key="1">
    <source>
        <dbReference type="EMBL" id="EEF75954.1"/>
    </source>
</evidence>
<organism evidence="1 2">
    <name type="scientific">Phocaeicola coprophilus DSM 18228 = JCM 13818</name>
    <dbReference type="NCBI Taxonomy" id="547042"/>
    <lineage>
        <taxon>Bacteria</taxon>
        <taxon>Pseudomonadati</taxon>
        <taxon>Bacteroidota</taxon>
        <taxon>Bacteroidia</taxon>
        <taxon>Bacteroidales</taxon>
        <taxon>Bacteroidaceae</taxon>
        <taxon>Phocaeicola</taxon>
    </lineage>
</organism>
<dbReference type="AlphaFoldDB" id="S0F6P8"/>
<dbReference type="HOGENOM" id="CLU_135610_0_0_10"/>
<gene>
    <name evidence="1" type="ORF">BACCOPRO_01448</name>
</gene>
<dbReference type="EMBL" id="ACBW01000106">
    <property type="protein sequence ID" value="EEF75954.1"/>
    <property type="molecule type" value="Genomic_DNA"/>
</dbReference>
<reference evidence="1 2" key="1">
    <citation type="submission" date="2008-12" db="EMBL/GenBank/DDBJ databases">
        <authorList>
            <person name="Fulton L."/>
            <person name="Clifton S."/>
            <person name="Fulton B."/>
            <person name="Xu J."/>
            <person name="Minx P."/>
            <person name="Pepin K.H."/>
            <person name="Johnson M."/>
            <person name="Bhonagiri V."/>
            <person name="Nash W.E."/>
            <person name="Mardis E.R."/>
            <person name="Wilson R.K."/>
        </authorList>
    </citation>
    <scope>NUCLEOTIDE SEQUENCE [LARGE SCALE GENOMIC DNA]</scope>
    <source>
        <strain evidence="1 2">DSM 18228</strain>
    </source>
</reference>